<dbReference type="InterPro" id="IPR005227">
    <property type="entry name" value="YqgF"/>
</dbReference>
<dbReference type="EC" id="3.1.-.-" evidence="5"/>
<dbReference type="Proteomes" id="UP001235966">
    <property type="component" value="Unassembled WGS sequence"/>
</dbReference>
<comment type="similarity">
    <text evidence="5">Belongs to the YqgF HJR family.</text>
</comment>
<dbReference type="NCBIfam" id="TIGR00250">
    <property type="entry name" value="RNAse_H_YqgF"/>
    <property type="match status" value="1"/>
</dbReference>
<evidence type="ECO:0000313" key="8">
    <source>
        <dbReference type="Proteomes" id="UP001235966"/>
    </source>
</evidence>
<evidence type="ECO:0000313" key="7">
    <source>
        <dbReference type="EMBL" id="MDP9800041.1"/>
    </source>
</evidence>
<name>A0ABT9N9F7_9ACTO</name>
<dbReference type="HAMAP" id="MF_00651">
    <property type="entry name" value="Nuclease_YqgF"/>
    <property type="match status" value="1"/>
</dbReference>
<evidence type="ECO:0000256" key="3">
    <source>
        <dbReference type="ARBA" id="ARBA00022722"/>
    </source>
</evidence>
<proteinExistence type="inferred from homology"/>
<dbReference type="CDD" id="cd16964">
    <property type="entry name" value="YqgF"/>
    <property type="match status" value="1"/>
</dbReference>
<reference evidence="7 8" key="1">
    <citation type="submission" date="2023-07" db="EMBL/GenBank/DDBJ databases">
        <title>Sequencing the genomes of 1000 actinobacteria strains.</title>
        <authorList>
            <person name="Klenk H.-P."/>
        </authorList>
    </citation>
    <scope>NUCLEOTIDE SEQUENCE [LARGE SCALE GENOMIC DNA]</scope>
    <source>
        <strain evidence="7 8">DSM 102162</strain>
    </source>
</reference>
<comment type="function">
    <text evidence="5">Could be a nuclease involved in processing of the 5'-end of pre-16S rRNA.</text>
</comment>
<comment type="caution">
    <text evidence="7">The sequence shown here is derived from an EMBL/GenBank/DDBJ whole genome shotgun (WGS) entry which is preliminary data.</text>
</comment>
<evidence type="ECO:0000256" key="1">
    <source>
        <dbReference type="ARBA" id="ARBA00022490"/>
    </source>
</evidence>
<evidence type="ECO:0000256" key="5">
    <source>
        <dbReference type="HAMAP-Rule" id="MF_00651"/>
    </source>
</evidence>
<evidence type="ECO:0000259" key="6">
    <source>
        <dbReference type="SMART" id="SM00732"/>
    </source>
</evidence>
<dbReference type="Pfam" id="PF03652">
    <property type="entry name" value="RuvX"/>
    <property type="match status" value="1"/>
</dbReference>
<keyword evidence="3 5" id="KW-0540">Nuclease</keyword>
<dbReference type="SUPFAM" id="SSF53098">
    <property type="entry name" value="Ribonuclease H-like"/>
    <property type="match status" value="1"/>
</dbReference>
<dbReference type="SMART" id="SM00732">
    <property type="entry name" value="YqgFc"/>
    <property type="match status" value="1"/>
</dbReference>
<dbReference type="PANTHER" id="PTHR33317">
    <property type="entry name" value="POLYNUCLEOTIDYL TRANSFERASE, RIBONUCLEASE H-LIKE SUPERFAMILY PROTEIN"/>
    <property type="match status" value="1"/>
</dbReference>
<keyword evidence="8" id="KW-1185">Reference proteome</keyword>
<gene>
    <name evidence="7" type="ORF">J2S49_000117</name>
</gene>
<evidence type="ECO:0000256" key="4">
    <source>
        <dbReference type="ARBA" id="ARBA00022801"/>
    </source>
</evidence>
<dbReference type="GO" id="GO:0016787">
    <property type="term" value="F:hydrolase activity"/>
    <property type="evidence" value="ECO:0007669"/>
    <property type="project" value="UniProtKB-KW"/>
</dbReference>
<accession>A0ABT9N9F7</accession>
<dbReference type="Gene3D" id="3.30.420.140">
    <property type="entry name" value="YqgF/RNase H-like domain"/>
    <property type="match status" value="1"/>
</dbReference>
<evidence type="ECO:0000256" key="2">
    <source>
        <dbReference type="ARBA" id="ARBA00022517"/>
    </source>
</evidence>
<dbReference type="InterPro" id="IPR037027">
    <property type="entry name" value="YqgF/RNaseH-like_dom_sf"/>
</dbReference>
<dbReference type="EMBL" id="JAUSQW010000001">
    <property type="protein sequence ID" value="MDP9800041.1"/>
    <property type="molecule type" value="Genomic_DNA"/>
</dbReference>
<feature type="domain" description="YqgF/RNase H-like" evidence="6">
    <location>
        <begin position="1"/>
        <end position="90"/>
    </location>
</feature>
<keyword evidence="4 5" id="KW-0378">Hydrolase</keyword>
<dbReference type="InterPro" id="IPR012337">
    <property type="entry name" value="RNaseH-like_sf"/>
</dbReference>
<keyword evidence="2 5" id="KW-0690">Ribosome biogenesis</keyword>
<dbReference type="PANTHER" id="PTHR33317:SF4">
    <property type="entry name" value="POLYNUCLEOTIDYL TRANSFERASE, RIBONUCLEASE H-LIKE SUPERFAMILY PROTEIN"/>
    <property type="match status" value="1"/>
</dbReference>
<sequence length="141" mass="15494">MARVGVAKCDSAGILATPIATLARGKNDLGQVAQWVREFSAIEVIVGLPLNMDGSEGKSAKECRRWARRLAKRVDVPIRMFDERMSTVTAHRQLHEAGRAEISHRAVVDQAAAVVILESALQFEKNTGREPGELIERTPHV</sequence>
<protein>
    <recommendedName>
        <fullName evidence="5">Putative pre-16S rRNA nuclease</fullName>
        <ecNumber evidence="5">3.1.-.-</ecNumber>
    </recommendedName>
</protein>
<comment type="subcellular location">
    <subcellularLocation>
        <location evidence="5">Cytoplasm</location>
    </subcellularLocation>
</comment>
<dbReference type="InterPro" id="IPR006641">
    <property type="entry name" value="YqgF/RNaseH-like_dom"/>
</dbReference>
<keyword evidence="1 5" id="KW-0963">Cytoplasm</keyword>
<organism evidence="7 8">
    <name type="scientific">Arcanobacterium wilhelmae</name>
    <dbReference type="NCBI Taxonomy" id="1803177"/>
    <lineage>
        <taxon>Bacteria</taxon>
        <taxon>Bacillati</taxon>
        <taxon>Actinomycetota</taxon>
        <taxon>Actinomycetes</taxon>
        <taxon>Actinomycetales</taxon>
        <taxon>Actinomycetaceae</taxon>
        <taxon>Arcanobacterium</taxon>
    </lineage>
</organism>